<dbReference type="PANTHER" id="PTHR36234:SF5">
    <property type="entry name" value="LYSYL ENDOPEPTIDASE"/>
    <property type="match status" value="1"/>
</dbReference>
<proteinExistence type="predicted"/>
<dbReference type="EMBL" id="FNRJ01000001">
    <property type="protein sequence ID" value="SEA06917.1"/>
    <property type="molecule type" value="Genomic_DNA"/>
</dbReference>
<evidence type="ECO:0000256" key="1">
    <source>
        <dbReference type="SAM" id="SignalP"/>
    </source>
</evidence>
<keyword evidence="1" id="KW-0732">Signal</keyword>
<gene>
    <name evidence="3" type="ORF">SAMN02745729_101381</name>
</gene>
<dbReference type="Pfam" id="PF13365">
    <property type="entry name" value="Trypsin_2"/>
    <property type="match status" value="1"/>
</dbReference>
<accession>A0A1H3Y5C7</accession>
<dbReference type="SUPFAM" id="SSF50494">
    <property type="entry name" value="Trypsin-like serine proteases"/>
    <property type="match status" value="1"/>
</dbReference>
<dbReference type="Pfam" id="PF18885">
    <property type="entry name" value="DUF5648"/>
    <property type="match status" value="1"/>
</dbReference>
<dbReference type="Gene3D" id="2.40.10.10">
    <property type="entry name" value="Trypsin-like serine proteases"/>
    <property type="match status" value="2"/>
</dbReference>
<protein>
    <submittedName>
        <fullName evidence="3">Trypsin-like peptidase domain-containing protein</fullName>
    </submittedName>
</protein>
<dbReference type="InterPro" id="IPR043708">
    <property type="entry name" value="DUF5648"/>
</dbReference>
<dbReference type="InterPro" id="IPR043504">
    <property type="entry name" value="Peptidase_S1_PA_chymotrypsin"/>
</dbReference>
<evidence type="ECO:0000313" key="4">
    <source>
        <dbReference type="Proteomes" id="UP000242469"/>
    </source>
</evidence>
<evidence type="ECO:0000259" key="2">
    <source>
        <dbReference type="Pfam" id="PF18885"/>
    </source>
</evidence>
<evidence type="ECO:0000313" key="3">
    <source>
        <dbReference type="EMBL" id="SEA06917.1"/>
    </source>
</evidence>
<dbReference type="Proteomes" id="UP000242469">
    <property type="component" value="Unassembled WGS sequence"/>
</dbReference>
<keyword evidence="4" id="KW-1185">Reference proteome</keyword>
<feature type="chain" id="PRO_5017209137" evidence="1">
    <location>
        <begin position="25"/>
        <end position="631"/>
    </location>
</feature>
<sequence>MLQKAVRVLAILMVAVMWHVGAQAAGSYNTVRVGALEARGDFEVRREAAPAEYTRSGRHKTITLDELERSGELRQQALSRHGGISGVPLSAGIGRTVNATRNQKLFGQLLDWETMQDGSSLAAISFVSPGAVGNRLILRVLSIDPKAVFVFRDGHDQLIHQVTGLEVLDAVTAGGKQDRLFAGPYIDGETSTLEVFLPAGVSPDTVRLAVPALSHIFISPHDEELNSKVGESSSCQIDVACKPEWNDVSRGIAKMLYSDTRDGYSYTCTGNLMNDTLNSATPYFLTANHCISTQDDASTLQTFWFYKSTSCNSQDASSSLKVLYGGATLLDTSIDTDSTLLKLNDAPPAGVQYLGWSTSLPAYGTSVGSVHHPSGDVQKISTGGIYGFSDCQIISDEGDFSCFDSSAISSNHMQVKWSSGVTEAGSSGAGLFQSINGSQYLVGQLHGGLSSCAAPSRTDYYGSFGVAFENGLSTWLDPEPVDASRSPVYRFYNANSGSHFFTSDAGERSFVIANYPSYVYEGIAFYAYKKALPDLDSVYRFYNFNTGAHFYTINQAERDYVIASFDSYAYEGDAWYASSGDTENATPLYRFYNTRTATHFYTADPRERDYVIATFPSYVYEGIGYYAWLTE</sequence>
<dbReference type="PANTHER" id="PTHR36234">
    <property type="entry name" value="LYSYL ENDOPEPTIDASE"/>
    <property type="match status" value="1"/>
</dbReference>
<organism evidence="3 4">
    <name type="scientific">Marinobacterium iners DSM 11526</name>
    <dbReference type="NCBI Taxonomy" id="1122198"/>
    <lineage>
        <taxon>Bacteria</taxon>
        <taxon>Pseudomonadati</taxon>
        <taxon>Pseudomonadota</taxon>
        <taxon>Gammaproteobacteria</taxon>
        <taxon>Oceanospirillales</taxon>
        <taxon>Oceanospirillaceae</taxon>
        <taxon>Marinobacterium</taxon>
    </lineage>
</organism>
<dbReference type="RefSeq" id="WP_091822217.1">
    <property type="nucleotide sequence ID" value="NZ_FNRJ01000001.1"/>
</dbReference>
<name>A0A1H3Y5C7_9GAMM</name>
<feature type="domain" description="DUF5648" evidence="2">
    <location>
        <begin position="487"/>
        <end position="628"/>
    </location>
</feature>
<dbReference type="InterPro" id="IPR009003">
    <property type="entry name" value="Peptidase_S1_PA"/>
</dbReference>
<reference evidence="4" key="1">
    <citation type="submission" date="2016-10" db="EMBL/GenBank/DDBJ databases">
        <authorList>
            <person name="Varghese N."/>
            <person name="Submissions S."/>
        </authorList>
    </citation>
    <scope>NUCLEOTIDE SEQUENCE [LARGE SCALE GENOMIC DNA]</scope>
    <source>
        <strain evidence="4">DSM 11526</strain>
    </source>
</reference>
<feature type="signal peptide" evidence="1">
    <location>
        <begin position="1"/>
        <end position="24"/>
    </location>
</feature>
<dbReference type="STRING" id="1122198.SAMN02745729_101381"/>
<dbReference type="AlphaFoldDB" id="A0A1H3Y5C7"/>